<organism evidence="2 3">
    <name type="scientific">Orchesella cincta</name>
    <name type="common">Springtail</name>
    <name type="synonym">Podura cincta</name>
    <dbReference type="NCBI Taxonomy" id="48709"/>
    <lineage>
        <taxon>Eukaryota</taxon>
        <taxon>Metazoa</taxon>
        <taxon>Ecdysozoa</taxon>
        <taxon>Arthropoda</taxon>
        <taxon>Hexapoda</taxon>
        <taxon>Collembola</taxon>
        <taxon>Entomobryomorpha</taxon>
        <taxon>Entomobryoidea</taxon>
        <taxon>Orchesellidae</taxon>
        <taxon>Orchesellinae</taxon>
        <taxon>Orchesella</taxon>
    </lineage>
</organism>
<comment type="caution">
    <text evidence="2">The sequence shown here is derived from an EMBL/GenBank/DDBJ whole genome shotgun (WGS) entry which is preliminary data.</text>
</comment>
<proteinExistence type="predicted"/>
<dbReference type="EMBL" id="LJIJ01001412">
    <property type="protein sequence ID" value="ODM91815.1"/>
    <property type="molecule type" value="Genomic_DNA"/>
</dbReference>
<feature type="signal peptide" evidence="1">
    <location>
        <begin position="1"/>
        <end position="22"/>
    </location>
</feature>
<dbReference type="AlphaFoldDB" id="A0A1D2MFQ9"/>
<reference evidence="2 3" key="1">
    <citation type="journal article" date="2016" name="Genome Biol. Evol.">
        <title>Gene Family Evolution Reflects Adaptation to Soil Environmental Stressors in the Genome of the Collembolan Orchesella cincta.</title>
        <authorList>
            <person name="Faddeeva-Vakhrusheva A."/>
            <person name="Derks M.F."/>
            <person name="Anvar S.Y."/>
            <person name="Agamennone V."/>
            <person name="Suring W."/>
            <person name="Smit S."/>
            <person name="van Straalen N.M."/>
            <person name="Roelofs D."/>
        </authorList>
    </citation>
    <scope>NUCLEOTIDE SEQUENCE [LARGE SCALE GENOMIC DNA]</scope>
    <source>
        <tissue evidence="2">Mixed pool</tissue>
    </source>
</reference>
<sequence length="193" mass="22322">MFSKFGFGLVALLALQLVTVRAQEAEEDMTPEQLEEFGRFLVTQVGTMMCYRSWEIDPQVDFHECNVCFNETRDGATKDAFIASAEQCHHKYLEGTDYQECIPFLKNPQMPNKPYDILVSEPPFEFSYRNYARCTHGQVFRQEAHRCVGDFEDVHGLDPFLEKFSCLLNNLIAEAKRFSEANREELLNSVPRT</sequence>
<keyword evidence="1" id="KW-0732">Signal</keyword>
<dbReference type="OrthoDB" id="10455044at2759"/>
<feature type="chain" id="PRO_5008903956" evidence="1">
    <location>
        <begin position="23"/>
        <end position="193"/>
    </location>
</feature>
<accession>A0A1D2MFQ9</accession>
<dbReference type="Proteomes" id="UP000094527">
    <property type="component" value="Unassembled WGS sequence"/>
</dbReference>
<evidence type="ECO:0000256" key="1">
    <source>
        <dbReference type="SAM" id="SignalP"/>
    </source>
</evidence>
<keyword evidence="3" id="KW-1185">Reference proteome</keyword>
<name>A0A1D2MFQ9_ORCCI</name>
<evidence type="ECO:0000313" key="2">
    <source>
        <dbReference type="EMBL" id="ODM91815.1"/>
    </source>
</evidence>
<evidence type="ECO:0000313" key="3">
    <source>
        <dbReference type="Proteomes" id="UP000094527"/>
    </source>
</evidence>
<gene>
    <name evidence="2" type="ORF">Ocin01_14865</name>
</gene>
<protein>
    <submittedName>
        <fullName evidence="2">Uncharacterized protein</fullName>
    </submittedName>
</protein>